<protein>
    <submittedName>
        <fullName evidence="6">LysR family transcriptional regulator</fullName>
    </submittedName>
</protein>
<organism evidence="6 7">
    <name type="scientific">Jannaschia ovalis</name>
    <dbReference type="NCBI Taxonomy" id="3038773"/>
    <lineage>
        <taxon>Bacteria</taxon>
        <taxon>Pseudomonadati</taxon>
        <taxon>Pseudomonadota</taxon>
        <taxon>Alphaproteobacteria</taxon>
        <taxon>Rhodobacterales</taxon>
        <taxon>Roseobacteraceae</taxon>
        <taxon>Jannaschia</taxon>
    </lineage>
</organism>
<dbReference type="CDD" id="cd05466">
    <property type="entry name" value="PBP2_LTTR_substrate"/>
    <property type="match status" value="1"/>
</dbReference>
<reference evidence="6 7" key="1">
    <citation type="submission" date="2023-04" db="EMBL/GenBank/DDBJ databases">
        <title>Jannaschia ovalis sp. nov., a marine bacterium isolated from sea tidal flat.</title>
        <authorList>
            <person name="Kwon D.Y."/>
            <person name="Kim J.-J."/>
        </authorList>
    </citation>
    <scope>NUCLEOTIDE SEQUENCE [LARGE SCALE GENOMIC DNA]</scope>
    <source>
        <strain evidence="6 7">GRR-S6-38</strain>
    </source>
</reference>
<dbReference type="Pfam" id="PF00126">
    <property type="entry name" value="HTH_1"/>
    <property type="match status" value="1"/>
</dbReference>
<evidence type="ECO:0000256" key="4">
    <source>
        <dbReference type="ARBA" id="ARBA00023163"/>
    </source>
</evidence>
<keyword evidence="2" id="KW-0805">Transcription regulation</keyword>
<feature type="domain" description="HTH lysR-type" evidence="5">
    <location>
        <begin position="4"/>
        <end position="61"/>
    </location>
</feature>
<dbReference type="Pfam" id="PF03466">
    <property type="entry name" value="LysR_substrate"/>
    <property type="match status" value="1"/>
</dbReference>
<dbReference type="SUPFAM" id="SSF46785">
    <property type="entry name" value="Winged helix' DNA-binding domain"/>
    <property type="match status" value="1"/>
</dbReference>
<comment type="similarity">
    <text evidence="1">Belongs to the LysR transcriptional regulatory family.</text>
</comment>
<accession>A0ABY8LFS2</accession>
<dbReference type="InterPro" id="IPR005119">
    <property type="entry name" value="LysR_subst-bd"/>
</dbReference>
<dbReference type="EMBL" id="CP122537">
    <property type="protein sequence ID" value="WGH79248.1"/>
    <property type="molecule type" value="Genomic_DNA"/>
</dbReference>
<dbReference type="InterPro" id="IPR036390">
    <property type="entry name" value="WH_DNA-bd_sf"/>
</dbReference>
<dbReference type="Gene3D" id="1.10.10.10">
    <property type="entry name" value="Winged helix-like DNA-binding domain superfamily/Winged helix DNA-binding domain"/>
    <property type="match status" value="1"/>
</dbReference>
<evidence type="ECO:0000313" key="6">
    <source>
        <dbReference type="EMBL" id="WGH79248.1"/>
    </source>
</evidence>
<dbReference type="PANTHER" id="PTHR30126">
    <property type="entry name" value="HTH-TYPE TRANSCRIPTIONAL REGULATOR"/>
    <property type="match status" value="1"/>
</dbReference>
<evidence type="ECO:0000256" key="2">
    <source>
        <dbReference type="ARBA" id="ARBA00023015"/>
    </source>
</evidence>
<evidence type="ECO:0000313" key="7">
    <source>
        <dbReference type="Proteomes" id="UP001243420"/>
    </source>
</evidence>
<sequence>MPRITIKQIEAFAAVADTGTFRRAAERLSTSQPNISARIGQLEAQLGRRLMQRDAGSVRLTPAGETLLDRARTVLRALDALTAAAGDDRLFDGVLRLGVTEMIVHGFLGPYLAALRARFPNVEIDLRVDFAADLAAALHDRGLDLALMSGPFDRQISGRVPLGDFPFAWVAAPALGLGGQRLDRADLARQPVLTHAARTLPHAQIAEHLAGPGPRVRLVASSNMAACLQMTGTGLGVACLPDAMIAGSVAEGALERLDYSWTPDPLRFEARYDAATAPHHVARAAQMAGRVAASDDHEI</sequence>
<keyword evidence="3" id="KW-0238">DNA-binding</keyword>
<keyword evidence="4" id="KW-0804">Transcription</keyword>
<dbReference type="Gene3D" id="3.40.190.10">
    <property type="entry name" value="Periplasmic binding protein-like II"/>
    <property type="match status" value="2"/>
</dbReference>
<evidence type="ECO:0000256" key="1">
    <source>
        <dbReference type="ARBA" id="ARBA00009437"/>
    </source>
</evidence>
<dbReference type="SUPFAM" id="SSF53850">
    <property type="entry name" value="Periplasmic binding protein-like II"/>
    <property type="match status" value="1"/>
</dbReference>
<dbReference type="InterPro" id="IPR036388">
    <property type="entry name" value="WH-like_DNA-bd_sf"/>
</dbReference>
<proteinExistence type="inferred from homology"/>
<dbReference type="RefSeq" id="WP_279966045.1">
    <property type="nucleotide sequence ID" value="NZ_CP122537.1"/>
</dbReference>
<evidence type="ECO:0000256" key="3">
    <source>
        <dbReference type="ARBA" id="ARBA00023125"/>
    </source>
</evidence>
<gene>
    <name evidence="6" type="ORF">P8627_03000</name>
</gene>
<dbReference type="PRINTS" id="PR00039">
    <property type="entry name" value="HTHLYSR"/>
</dbReference>
<dbReference type="PROSITE" id="PS50931">
    <property type="entry name" value="HTH_LYSR"/>
    <property type="match status" value="1"/>
</dbReference>
<dbReference type="PANTHER" id="PTHR30126:SF77">
    <property type="entry name" value="TRANSCRIPTIONAL REGULATORY PROTEIN"/>
    <property type="match status" value="1"/>
</dbReference>
<dbReference type="Proteomes" id="UP001243420">
    <property type="component" value="Chromosome"/>
</dbReference>
<evidence type="ECO:0000259" key="5">
    <source>
        <dbReference type="PROSITE" id="PS50931"/>
    </source>
</evidence>
<dbReference type="InterPro" id="IPR000847">
    <property type="entry name" value="LysR_HTH_N"/>
</dbReference>
<name>A0ABY8LFS2_9RHOB</name>
<keyword evidence="7" id="KW-1185">Reference proteome</keyword>